<protein>
    <recommendedName>
        <fullName evidence="4">DUF4337 domain-containing protein</fullName>
    </recommendedName>
</protein>
<gene>
    <name evidence="2" type="ORF">Q664_51415</name>
</gene>
<evidence type="ECO:0000313" key="2">
    <source>
        <dbReference type="EMBL" id="KFA86815.1"/>
    </source>
</evidence>
<evidence type="ECO:0000256" key="1">
    <source>
        <dbReference type="SAM" id="Phobius"/>
    </source>
</evidence>
<dbReference type="RefSeq" id="WP_043414210.1">
    <property type="nucleotide sequence ID" value="NZ_JPMI01000423.1"/>
</dbReference>
<accession>A0A084SED0</accession>
<keyword evidence="1" id="KW-1133">Transmembrane helix</keyword>
<comment type="caution">
    <text evidence="2">The sequence shown here is derived from an EMBL/GenBank/DDBJ whole genome shotgun (WGS) entry which is preliminary data.</text>
</comment>
<dbReference type="EMBL" id="JPMI01000423">
    <property type="protein sequence ID" value="KFA86815.1"/>
    <property type="molecule type" value="Genomic_DNA"/>
</dbReference>
<keyword evidence="1" id="KW-0472">Membrane</keyword>
<feature type="transmembrane region" description="Helical" evidence="1">
    <location>
        <begin position="189"/>
        <end position="209"/>
    </location>
</feature>
<reference evidence="2 3" key="1">
    <citation type="submission" date="2014-07" db="EMBL/GenBank/DDBJ databases">
        <title>Draft Genome Sequence of Gephyronic Acid Producer, Cystobacter violaceus Strain Cb vi76.</title>
        <authorList>
            <person name="Stevens D.C."/>
            <person name="Young J."/>
            <person name="Carmichael R."/>
            <person name="Tan J."/>
            <person name="Taylor R.E."/>
        </authorList>
    </citation>
    <scope>NUCLEOTIDE SEQUENCE [LARGE SCALE GENOMIC DNA]</scope>
    <source>
        <strain evidence="2 3">Cb vi76</strain>
    </source>
</reference>
<feature type="transmembrane region" description="Helical" evidence="1">
    <location>
        <begin position="164"/>
        <end position="182"/>
    </location>
</feature>
<name>A0A084SED0_9BACT</name>
<evidence type="ECO:0000313" key="3">
    <source>
        <dbReference type="Proteomes" id="UP000028547"/>
    </source>
</evidence>
<keyword evidence="1" id="KW-0812">Transmembrane</keyword>
<dbReference type="Proteomes" id="UP000028547">
    <property type="component" value="Unassembled WGS sequence"/>
</dbReference>
<proteinExistence type="predicted"/>
<sequence>MTKTNEREFSEPAYWQQLLATLLLSLAAVGSAFSAWQSSRWGGVQAVHFASASASRVEAVRAFGNANVQMSYDANTFVQLVLSSQMGEQRVARLVGERFLRKEFRPFAEEWLAMKPLENPDAPPTPFELKSYTNAQHQEGLELERTAMRYTEEAKRANQHSDDYILATVFFALGLFFGGLSTKLRNQRLVTVLLVFGVLGSLLGLRQLLVLPFH</sequence>
<evidence type="ECO:0008006" key="4">
    <source>
        <dbReference type="Google" id="ProtNLM"/>
    </source>
</evidence>
<dbReference type="AlphaFoldDB" id="A0A084SED0"/>
<organism evidence="2 3">
    <name type="scientific">Archangium violaceum Cb vi76</name>
    <dbReference type="NCBI Taxonomy" id="1406225"/>
    <lineage>
        <taxon>Bacteria</taxon>
        <taxon>Pseudomonadati</taxon>
        <taxon>Myxococcota</taxon>
        <taxon>Myxococcia</taxon>
        <taxon>Myxococcales</taxon>
        <taxon>Cystobacterineae</taxon>
        <taxon>Archangiaceae</taxon>
        <taxon>Archangium</taxon>
    </lineage>
</organism>